<reference evidence="2 3" key="1">
    <citation type="journal article" date="2023" name="Nucleic Acids Res.">
        <title>The hologenome of Daphnia magna reveals possible DNA methylation and microbiome-mediated evolution of the host genome.</title>
        <authorList>
            <person name="Chaturvedi A."/>
            <person name="Li X."/>
            <person name="Dhandapani V."/>
            <person name="Marshall H."/>
            <person name="Kissane S."/>
            <person name="Cuenca-Cambronero M."/>
            <person name="Asole G."/>
            <person name="Calvet F."/>
            <person name="Ruiz-Romero M."/>
            <person name="Marangio P."/>
            <person name="Guigo R."/>
            <person name="Rago D."/>
            <person name="Mirbahai L."/>
            <person name="Eastwood N."/>
            <person name="Colbourne J.K."/>
            <person name="Zhou J."/>
            <person name="Mallon E."/>
            <person name="Orsini L."/>
        </authorList>
    </citation>
    <scope>NUCLEOTIDE SEQUENCE [LARGE SCALE GENOMIC DNA]</scope>
    <source>
        <strain evidence="2">LRV0_1</strain>
    </source>
</reference>
<name>A0ABR0A7A5_9CRUS</name>
<comment type="caution">
    <text evidence="2">The sequence shown here is derived from an EMBL/GenBank/DDBJ whole genome shotgun (WGS) entry which is preliminary data.</text>
</comment>
<gene>
    <name evidence="2" type="ORF">OUZ56_002932</name>
</gene>
<accession>A0ABR0A7A5</accession>
<sequence length="182" mass="20041">MRGIVFINQLILFLSTQHFLPDGVYVWLLVELSHSRALWLSIAPQFFDGGLLVVDDGGFIATRANLICCGFQRGILRRDILQKCNIIEDKSSKERLFNLAGNAPAAFPVLPVCSSSFGVLREVENTRVPAQQQQIAIRQARAQRVFGPWRVASLSSISHPMAVHCTARDAVGTAAVAIISLR</sequence>
<evidence type="ECO:0000256" key="1">
    <source>
        <dbReference type="SAM" id="SignalP"/>
    </source>
</evidence>
<evidence type="ECO:0000313" key="3">
    <source>
        <dbReference type="Proteomes" id="UP001234178"/>
    </source>
</evidence>
<evidence type="ECO:0008006" key="4">
    <source>
        <dbReference type="Google" id="ProtNLM"/>
    </source>
</evidence>
<keyword evidence="1" id="KW-0732">Signal</keyword>
<keyword evidence="3" id="KW-1185">Reference proteome</keyword>
<dbReference type="EMBL" id="JAOYFB010000036">
    <property type="protein sequence ID" value="KAK4020998.1"/>
    <property type="molecule type" value="Genomic_DNA"/>
</dbReference>
<proteinExistence type="predicted"/>
<feature type="chain" id="PRO_5045954296" description="Secreted protein" evidence="1">
    <location>
        <begin position="17"/>
        <end position="182"/>
    </location>
</feature>
<feature type="signal peptide" evidence="1">
    <location>
        <begin position="1"/>
        <end position="16"/>
    </location>
</feature>
<evidence type="ECO:0000313" key="2">
    <source>
        <dbReference type="EMBL" id="KAK4020998.1"/>
    </source>
</evidence>
<dbReference type="Proteomes" id="UP001234178">
    <property type="component" value="Unassembled WGS sequence"/>
</dbReference>
<organism evidence="2 3">
    <name type="scientific">Daphnia magna</name>
    <dbReference type="NCBI Taxonomy" id="35525"/>
    <lineage>
        <taxon>Eukaryota</taxon>
        <taxon>Metazoa</taxon>
        <taxon>Ecdysozoa</taxon>
        <taxon>Arthropoda</taxon>
        <taxon>Crustacea</taxon>
        <taxon>Branchiopoda</taxon>
        <taxon>Diplostraca</taxon>
        <taxon>Cladocera</taxon>
        <taxon>Anomopoda</taxon>
        <taxon>Daphniidae</taxon>
        <taxon>Daphnia</taxon>
    </lineage>
</organism>
<protein>
    <recommendedName>
        <fullName evidence="4">Secreted protein</fullName>
    </recommendedName>
</protein>